<dbReference type="Proteomes" id="UP000320231">
    <property type="component" value="Chromosome"/>
</dbReference>
<dbReference type="Gene3D" id="3.30.420.40">
    <property type="match status" value="1"/>
</dbReference>
<evidence type="ECO:0000256" key="2">
    <source>
        <dbReference type="ARBA" id="ARBA00022777"/>
    </source>
</evidence>
<dbReference type="GO" id="GO:0016301">
    <property type="term" value="F:kinase activity"/>
    <property type="evidence" value="ECO:0007669"/>
    <property type="project" value="UniProtKB-KW"/>
</dbReference>
<reference evidence="4 5" key="1">
    <citation type="journal article" date="2019" name="Microbiol. Resour. Announc.">
        <title>Complete Genome Sequence of Halomonas sulfidaeris Strain Esulfide1 Isolated from a Metal Sulfide Rock at a Depth of 2,200 Meters, Obtained Using Nanopore Sequencing.</title>
        <authorList>
            <person name="Saito M."/>
            <person name="Nishigata A."/>
            <person name="Galipon J."/>
            <person name="Arakawa K."/>
        </authorList>
    </citation>
    <scope>NUCLEOTIDE SEQUENCE [LARGE SCALE GENOMIC DNA]</scope>
    <source>
        <strain evidence="4 5">ATCC BAA-803</strain>
    </source>
</reference>
<evidence type="ECO:0000313" key="4">
    <source>
        <dbReference type="EMBL" id="BBI61424.1"/>
    </source>
</evidence>
<protein>
    <recommendedName>
        <fullName evidence="3">Carbohydrate kinase FGGY N-terminal domain-containing protein</fullName>
    </recommendedName>
</protein>
<dbReference type="InterPro" id="IPR018483">
    <property type="entry name" value="Carb_kinase_FGGY_CS"/>
</dbReference>
<dbReference type="PROSITE" id="PS00933">
    <property type="entry name" value="FGGY_KINASES_1"/>
    <property type="match status" value="1"/>
</dbReference>
<gene>
    <name evidence="4" type="ORF">HSBAA_27300</name>
</gene>
<dbReference type="GO" id="GO:0005975">
    <property type="term" value="P:carbohydrate metabolic process"/>
    <property type="evidence" value="ECO:0007669"/>
    <property type="project" value="InterPro"/>
</dbReference>
<dbReference type="GO" id="GO:0016773">
    <property type="term" value="F:phosphotransferase activity, alcohol group as acceptor"/>
    <property type="evidence" value="ECO:0007669"/>
    <property type="project" value="InterPro"/>
</dbReference>
<dbReference type="EMBL" id="AP019514">
    <property type="protein sequence ID" value="BBI61424.1"/>
    <property type="molecule type" value="Genomic_DNA"/>
</dbReference>
<proteinExistence type="predicted"/>
<keyword evidence="2" id="KW-0418">Kinase</keyword>
<dbReference type="InterPro" id="IPR043129">
    <property type="entry name" value="ATPase_NBD"/>
</dbReference>
<dbReference type="InterPro" id="IPR018484">
    <property type="entry name" value="FGGY_N"/>
</dbReference>
<evidence type="ECO:0000313" key="5">
    <source>
        <dbReference type="Proteomes" id="UP000320231"/>
    </source>
</evidence>
<evidence type="ECO:0000259" key="3">
    <source>
        <dbReference type="Pfam" id="PF00370"/>
    </source>
</evidence>
<feature type="domain" description="Carbohydrate kinase FGGY N-terminal" evidence="3">
    <location>
        <begin position="5"/>
        <end position="56"/>
    </location>
</feature>
<accession>A0A455UE63</accession>
<dbReference type="KEGG" id="hsr:HSBAA_27300"/>
<dbReference type="Pfam" id="PF00370">
    <property type="entry name" value="FGGY_N"/>
    <property type="match status" value="1"/>
</dbReference>
<dbReference type="AlphaFoldDB" id="A0A455UE63"/>
<sequence length="57" mass="6280">MPSAERRGHTDIVQAKTGLLIDPYFSATKLAWMLENVPGARERAEQGELAFGTVDSF</sequence>
<keyword evidence="1" id="KW-0808">Transferase</keyword>
<evidence type="ECO:0000256" key="1">
    <source>
        <dbReference type="ARBA" id="ARBA00022679"/>
    </source>
</evidence>
<dbReference type="SUPFAM" id="SSF53067">
    <property type="entry name" value="Actin-like ATPase domain"/>
    <property type="match status" value="1"/>
</dbReference>
<organism evidence="4 5">
    <name type="scientific">Vreelandella sulfidaeris</name>
    <dbReference type="NCBI Taxonomy" id="115553"/>
    <lineage>
        <taxon>Bacteria</taxon>
        <taxon>Pseudomonadati</taxon>
        <taxon>Pseudomonadota</taxon>
        <taxon>Gammaproteobacteria</taxon>
        <taxon>Oceanospirillales</taxon>
        <taxon>Halomonadaceae</taxon>
        <taxon>Vreelandella</taxon>
    </lineage>
</organism>
<name>A0A455UE63_9GAMM</name>